<reference evidence="4" key="1">
    <citation type="submission" date="2016-06" db="UniProtKB">
        <authorList>
            <consortium name="WormBaseParasite"/>
        </authorList>
    </citation>
    <scope>IDENTIFICATION</scope>
</reference>
<evidence type="ECO:0000313" key="3">
    <source>
        <dbReference type="Proteomes" id="UP000271087"/>
    </source>
</evidence>
<evidence type="ECO:0000313" key="2">
    <source>
        <dbReference type="EMBL" id="VDK84695.1"/>
    </source>
</evidence>
<comment type="similarity">
    <text evidence="1">Belongs to the cyclin-dependent kinase 5 activator family.</text>
</comment>
<sequence>DRDRFWDRCVQIVNERSADMLRLNSSSTYFTEVFAELKHYALDGK</sequence>
<evidence type="ECO:0000313" key="4">
    <source>
        <dbReference type="WBParaSite" id="nOo.2.0.1.t07054-RA"/>
    </source>
</evidence>
<dbReference type="SUPFAM" id="SSF47954">
    <property type="entry name" value="Cyclin-like"/>
    <property type="match status" value="1"/>
</dbReference>
<protein>
    <submittedName>
        <fullName evidence="4">DNA polymerase III subunit delta</fullName>
    </submittedName>
</protein>
<keyword evidence="3" id="KW-1185">Reference proteome</keyword>
<gene>
    <name evidence="2" type="ORF">NOO_LOCUS7054</name>
</gene>
<proteinExistence type="inferred from homology"/>
<dbReference type="GO" id="GO:0061575">
    <property type="term" value="F:cyclin-dependent protein serine/threonine kinase activator activity"/>
    <property type="evidence" value="ECO:0007669"/>
    <property type="project" value="InterPro"/>
</dbReference>
<dbReference type="Pfam" id="PF03261">
    <property type="entry name" value="CDK5_activator"/>
    <property type="match status" value="1"/>
</dbReference>
<name>A0A182EG34_ONCOC</name>
<reference evidence="2 3" key="2">
    <citation type="submission" date="2018-08" db="EMBL/GenBank/DDBJ databases">
        <authorList>
            <person name="Laetsch R D."/>
            <person name="Stevens L."/>
            <person name="Kumar S."/>
            <person name="Blaxter L. M."/>
        </authorList>
    </citation>
    <scope>NUCLEOTIDE SEQUENCE [LARGE SCALE GENOMIC DNA]</scope>
</reference>
<organism evidence="4">
    <name type="scientific">Onchocerca ochengi</name>
    <name type="common">Filarial nematode worm</name>
    <dbReference type="NCBI Taxonomy" id="42157"/>
    <lineage>
        <taxon>Eukaryota</taxon>
        <taxon>Metazoa</taxon>
        <taxon>Ecdysozoa</taxon>
        <taxon>Nematoda</taxon>
        <taxon>Chromadorea</taxon>
        <taxon>Rhabditida</taxon>
        <taxon>Spirurina</taxon>
        <taxon>Spiruromorpha</taxon>
        <taxon>Filarioidea</taxon>
        <taxon>Onchocercidae</taxon>
        <taxon>Onchocerca</taxon>
    </lineage>
</organism>
<dbReference type="WBParaSite" id="nOo.2.0.1.t07054-RA">
    <property type="protein sequence ID" value="nOo.2.0.1.t07054-RA"/>
    <property type="gene ID" value="nOo.2.0.1.g07054"/>
</dbReference>
<dbReference type="Proteomes" id="UP000271087">
    <property type="component" value="Unassembled WGS sequence"/>
</dbReference>
<dbReference type="GO" id="GO:0007411">
    <property type="term" value="P:axon guidance"/>
    <property type="evidence" value="ECO:0007669"/>
    <property type="project" value="TreeGrafter"/>
</dbReference>
<dbReference type="PANTHER" id="PTHR23401">
    <property type="entry name" value="CYCLIN DEPENDANT KINASE-5 ACTIVATOR"/>
    <property type="match status" value="1"/>
</dbReference>
<dbReference type="GO" id="GO:0030426">
    <property type="term" value="C:growth cone"/>
    <property type="evidence" value="ECO:0007669"/>
    <property type="project" value="TreeGrafter"/>
</dbReference>
<dbReference type="STRING" id="42157.A0A182EG34"/>
<dbReference type="Gene3D" id="1.10.472.10">
    <property type="entry name" value="Cyclin-like"/>
    <property type="match status" value="1"/>
</dbReference>
<dbReference type="GO" id="GO:0016533">
    <property type="term" value="C:protein kinase 5 complex"/>
    <property type="evidence" value="ECO:0007669"/>
    <property type="project" value="InterPro"/>
</dbReference>
<dbReference type="GO" id="GO:0019901">
    <property type="term" value="F:protein kinase binding"/>
    <property type="evidence" value="ECO:0007669"/>
    <property type="project" value="TreeGrafter"/>
</dbReference>
<dbReference type="EMBL" id="UYRW01002370">
    <property type="protein sequence ID" value="VDK84695.1"/>
    <property type="molecule type" value="Genomic_DNA"/>
</dbReference>
<dbReference type="PANTHER" id="PTHR23401:SF0">
    <property type="entry name" value="CYCLIN-DEPENDENT KINASE 5 ACTIVATOR"/>
    <property type="match status" value="1"/>
</dbReference>
<dbReference type="OrthoDB" id="7676799at2759"/>
<dbReference type="InterPro" id="IPR004944">
    <property type="entry name" value="CDK5_activator"/>
</dbReference>
<dbReference type="InterPro" id="IPR036915">
    <property type="entry name" value="Cyclin-like_sf"/>
</dbReference>
<evidence type="ECO:0000256" key="1">
    <source>
        <dbReference type="ARBA" id="ARBA00010175"/>
    </source>
</evidence>
<accession>A0A182EG34</accession>
<dbReference type="GO" id="GO:0005737">
    <property type="term" value="C:cytoplasm"/>
    <property type="evidence" value="ECO:0007669"/>
    <property type="project" value="TreeGrafter"/>
</dbReference>
<dbReference type="AlphaFoldDB" id="A0A182EG34"/>